<dbReference type="NCBIfam" id="TIGR01782">
    <property type="entry name" value="TonB-Xanth-Caul"/>
    <property type="match status" value="1"/>
</dbReference>
<accession>A0A7X5ZX46</accession>
<dbReference type="Pfam" id="PF07715">
    <property type="entry name" value="Plug"/>
    <property type="match status" value="1"/>
</dbReference>
<dbReference type="Proteomes" id="UP000564677">
    <property type="component" value="Unassembled WGS sequence"/>
</dbReference>
<dbReference type="InterPro" id="IPR037066">
    <property type="entry name" value="Plug_dom_sf"/>
</dbReference>
<dbReference type="InterPro" id="IPR036942">
    <property type="entry name" value="Beta-barrel_TonB_sf"/>
</dbReference>
<gene>
    <name evidence="8" type="ORF">FHR20_003782</name>
</gene>
<reference evidence="8 9" key="1">
    <citation type="submission" date="2020-03" db="EMBL/GenBank/DDBJ databases">
        <title>Genomic Encyclopedia of Type Strains, Phase IV (KMG-IV): sequencing the most valuable type-strain genomes for metagenomic binning, comparative biology and taxonomic classification.</title>
        <authorList>
            <person name="Goeker M."/>
        </authorList>
    </citation>
    <scope>NUCLEOTIDE SEQUENCE [LARGE SCALE GENOMIC DNA]</scope>
    <source>
        <strain evidence="8 9">DSM 4733</strain>
    </source>
</reference>
<dbReference type="Gene3D" id="2.40.170.20">
    <property type="entry name" value="TonB-dependent receptor, beta-barrel domain"/>
    <property type="match status" value="1"/>
</dbReference>
<feature type="domain" description="TonB-dependent receptor plug" evidence="7">
    <location>
        <begin position="78"/>
        <end position="174"/>
    </location>
</feature>
<keyword evidence="5" id="KW-0732">Signal</keyword>
<keyword evidence="9" id="KW-1185">Reference proteome</keyword>
<comment type="similarity">
    <text evidence="4">Belongs to the TonB-dependent receptor family.</text>
</comment>
<dbReference type="SUPFAM" id="SSF56935">
    <property type="entry name" value="Porins"/>
    <property type="match status" value="1"/>
</dbReference>
<name>A0A7X5ZX46_9SPHN</name>
<dbReference type="InterPro" id="IPR000531">
    <property type="entry name" value="Beta-barrel_TonB"/>
</dbReference>
<evidence type="ECO:0000256" key="3">
    <source>
        <dbReference type="ARBA" id="ARBA00023237"/>
    </source>
</evidence>
<keyword evidence="2 4" id="KW-0472">Membrane</keyword>
<keyword evidence="4" id="KW-0798">TonB box</keyword>
<evidence type="ECO:0000256" key="5">
    <source>
        <dbReference type="SAM" id="SignalP"/>
    </source>
</evidence>
<sequence length="978" mass="106247">MPGTVFSAFGRNSLRLALLASACAAMPAYAQTAETAPDPAPADSAAPQDAEQAIIVTGARAEQRSSIDVKRNADVVLDGIVNDEIGALPDNSVGDTLERITGVSADRFKGNANELSVRGLGPTLSFSTFNGREVSTAGQDRSVAFQQFPSELVNGVIVYKTQRADFLEGGIGGVIELRSMRPLDYGKSRFQAEIRGSYLPKDDAIIGRDGLGYRANASLVKQFRTGIGEIGIAIGYQRQDVAAPEDYYNGNSNFVPCNTSASNGTLISTSSAANNAAGAAVNCQVGAAPRAGIGETIGTPYYATQSRNFRQQTTRELRNAVIGALQWRPAPNLDISIDGQWSKRESTENRNILSIAEALRGIKPILIGDGTNGFSKGALIKYSGNSNIENQLELRERDETYKGGGATVTWKPGNFIITADGSFSDSHRTETQKATRMRSTARVGYELDYSESPIVPRVTFFNFDVNNPANFAANTATSVYARQRFVTDRKDDIWAGRLDAEYRFANDGFIKSIKAGGRYSEHQRTLDNNRNTDLNTIVPYGSFTNVAQIIGSANANCRRSFPTSEYFPTTNTNLSSWATFDNQCLFKTFTGQDSLALPADSRDPSDIDVTEKIRAAYAMASFGGDLGSTPFSGNIGLRYVKTSITSVGFRLPFKVTIDTASDNYTVAADPSGTIQTDTLKGDYEYWLPSLNLAFDLSSKIKLRAAGYRALSRSPIESFGAGINLNPTSGSGGASSVTFNPTSGNPNLKPMRAWNADLSLEFYPSRDTLFSIAGYYKWLRGSVISRSAGIPTTISVTTQVDNGAPTQQTYNVNLIAPANDPEMRRLYGFEFTGSHAFTWLPGILSGFGINGSVNIALANFQYPDTSALATYLDPENLIGLSKYVANGTVYWERKGFSLRAMYRYRSHYYKPNGGTNRGVQDAGYLNLSAQYDVTRNVQLKLQALNVTNTRDVFYKGGYDSIAEVSESGPQYYFGVRIRY</sequence>
<dbReference type="EMBL" id="JAASQV010000004">
    <property type="protein sequence ID" value="NIJ66806.1"/>
    <property type="molecule type" value="Genomic_DNA"/>
</dbReference>
<evidence type="ECO:0000256" key="1">
    <source>
        <dbReference type="ARBA" id="ARBA00004442"/>
    </source>
</evidence>
<dbReference type="InterPro" id="IPR010104">
    <property type="entry name" value="TonB_rcpt_bac"/>
</dbReference>
<protein>
    <submittedName>
        <fullName evidence="8">TonB-dependent receptor</fullName>
    </submittedName>
</protein>
<keyword evidence="8" id="KW-0675">Receptor</keyword>
<evidence type="ECO:0000256" key="4">
    <source>
        <dbReference type="RuleBase" id="RU003357"/>
    </source>
</evidence>
<evidence type="ECO:0000256" key="2">
    <source>
        <dbReference type="ARBA" id="ARBA00023136"/>
    </source>
</evidence>
<organism evidence="8 9">
    <name type="scientific">Sphingomonas leidyi</name>
    <dbReference type="NCBI Taxonomy" id="68569"/>
    <lineage>
        <taxon>Bacteria</taxon>
        <taxon>Pseudomonadati</taxon>
        <taxon>Pseudomonadota</taxon>
        <taxon>Alphaproteobacteria</taxon>
        <taxon>Sphingomonadales</taxon>
        <taxon>Sphingomonadaceae</taxon>
        <taxon>Sphingomonas</taxon>
    </lineage>
</organism>
<evidence type="ECO:0000259" key="6">
    <source>
        <dbReference type="Pfam" id="PF00593"/>
    </source>
</evidence>
<evidence type="ECO:0000259" key="7">
    <source>
        <dbReference type="Pfam" id="PF07715"/>
    </source>
</evidence>
<dbReference type="Pfam" id="PF00593">
    <property type="entry name" value="TonB_dep_Rec_b-barrel"/>
    <property type="match status" value="1"/>
</dbReference>
<comment type="caution">
    <text evidence="8">The sequence shown here is derived from an EMBL/GenBank/DDBJ whole genome shotgun (WGS) entry which is preliminary data.</text>
</comment>
<dbReference type="PANTHER" id="PTHR40980:SF4">
    <property type="entry name" value="TONB-DEPENDENT RECEPTOR-LIKE BETA-BARREL DOMAIN-CONTAINING PROTEIN"/>
    <property type="match status" value="1"/>
</dbReference>
<dbReference type="GO" id="GO:0009279">
    <property type="term" value="C:cell outer membrane"/>
    <property type="evidence" value="ECO:0007669"/>
    <property type="project" value="UniProtKB-SubCell"/>
</dbReference>
<dbReference type="RefSeq" id="WP_167301110.1">
    <property type="nucleotide sequence ID" value="NZ_JAASQV010000004.1"/>
</dbReference>
<dbReference type="Gene3D" id="2.170.130.10">
    <property type="entry name" value="TonB-dependent receptor, plug domain"/>
    <property type="match status" value="1"/>
</dbReference>
<comment type="subcellular location">
    <subcellularLocation>
        <location evidence="1 4">Cell outer membrane</location>
    </subcellularLocation>
</comment>
<proteinExistence type="inferred from homology"/>
<feature type="domain" description="TonB-dependent receptor-like beta-barrel" evidence="6">
    <location>
        <begin position="459"/>
        <end position="945"/>
    </location>
</feature>
<dbReference type="AlphaFoldDB" id="A0A7X5ZX46"/>
<feature type="signal peptide" evidence="5">
    <location>
        <begin position="1"/>
        <end position="30"/>
    </location>
</feature>
<evidence type="ECO:0000313" key="8">
    <source>
        <dbReference type="EMBL" id="NIJ66806.1"/>
    </source>
</evidence>
<dbReference type="InterPro" id="IPR012910">
    <property type="entry name" value="Plug_dom"/>
</dbReference>
<dbReference type="PANTHER" id="PTHR40980">
    <property type="entry name" value="PLUG DOMAIN-CONTAINING PROTEIN"/>
    <property type="match status" value="1"/>
</dbReference>
<evidence type="ECO:0000313" key="9">
    <source>
        <dbReference type="Proteomes" id="UP000564677"/>
    </source>
</evidence>
<feature type="chain" id="PRO_5031548194" evidence="5">
    <location>
        <begin position="31"/>
        <end position="978"/>
    </location>
</feature>
<keyword evidence="3" id="KW-0998">Cell outer membrane</keyword>